<reference evidence="2" key="1">
    <citation type="submission" date="2018-11" db="EMBL/GenBank/DDBJ databases">
        <authorList>
            <person name="Alioto T."/>
            <person name="Alioto T."/>
        </authorList>
    </citation>
    <scope>NUCLEOTIDE SEQUENCE</scope>
</reference>
<dbReference type="AlphaFoldDB" id="A0A8B6EMZ7"/>
<evidence type="ECO:0000256" key="1">
    <source>
        <dbReference type="SAM" id="MobiDB-lite"/>
    </source>
</evidence>
<sequence length="92" mass="10630">MDYRGMRMPHGFPPPQMQGRMGEGMMNQQRDMMGGNMMNQPPPGAMINPQMMPEHFSPNVSSMYLSFLKFVYSLEIGHCFQESSFDPFQKMN</sequence>
<proteinExistence type="predicted"/>
<evidence type="ECO:0000313" key="3">
    <source>
        <dbReference type="Proteomes" id="UP000596742"/>
    </source>
</evidence>
<keyword evidence="3" id="KW-1185">Reference proteome</keyword>
<dbReference type="Proteomes" id="UP000596742">
    <property type="component" value="Unassembled WGS sequence"/>
</dbReference>
<feature type="region of interest" description="Disordered" evidence="1">
    <location>
        <begin position="1"/>
        <end position="50"/>
    </location>
</feature>
<dbReference type="EMBL" id="UYJE01005392">
    <property type="protein sequence ID" value="VDI37006.1"/>
    <property type="molecule type" value="Genomic_DNA"/>
</dbReference>
<gene>
    <name evidence="2" type="ORF">MGAL_10B009226</name>
</gene>
<evidence type="ECO:0000313" key="2">
    <source>
        <dbReference type="EMBL" id="VDI37006.1"/>
    </source>
</evidence>
<accession>A0A8B6EMZ7</accession>
<organism evidence="2 3">
    <name type="scientific">Mytilus galloprovincialis</name>
    <name type="common">Mediterranean mussel</name>
    <dbReference type="NCBI Taxonomy" id="29158"/>
    <lineage>
        <taxon>Eukaryota</taxon>
        <taxon>Metazoa</taxon>
        <taxon>Spiralia</taxon>
        <taxon>Lophotrochozoa</taxon>
        <taxon>Mollusca</taxon>
        <taxon>Bivalvia</taxon>
        <taxon>Autobranchia</taxon>
        <taxon>Pteriomorphia</taxon>
        <taxon>Mytilida</taxon>
        <taxon>Mytiloidea</taxon>
        <taxon>Mytilidae</taxon>
        <taxon>Mytilinae</taxon>
        <taxon>Mytilus</taxon>
    </lineage>
</organism>
<protein>
    <submittedName>
        <fullName evidence="2">Uncharacterized protein</fullName>
    </submittedName>
</protein>
<comment type="caution">
    <text evidence="2">The sequence shown here is derived from an EMBL/GenBank/DDBJ whole genome shotgun (WGS) entry which is preliminary data.</text>
</comment>
<name>A0A8B6EMZ7_MYTGA</name>
<dbReference type="OrthoDB" id="16516at2759"/>